<dbReference type="PANTHER" id="PTHR35529:SF1">
    <property type="entry name" value="MANGANESE EFFLUX PUMP MNTP-RELATED"/>
    <property type="match status" value="1"/>
</dbReference>
<comment type="caution">
    <text evidence="6">The sequence shown here is derived from an EMBL/GenBank/DDBJ whole genome shotgun (WGS) entry which is preliminary data.</text>
</comment>
<dbReference type="Proteomes" id="UP000823632">
    <property type="component" value="Unassembled WGS sequence"/>
</dbReference>
<evidence type="ECO:0000256" key="4">
    <source>
        <dbReference type="ARBA" id="ARBA00023136"/>
    </source>
</evidence>
<gene>
    <name evidence="6" type="ORF">IAC76_00420</name>
</gene>
<organism evidence="6 7">
    <name type="scientific">Candidatus Scatousia excrementipullorum</name>
    <dbReference type="NCBI Taxonomy" id="2840936"/>
    <lineage>
        <taxon>Bacteria</taxon>
        <taxon>Candidatus Scatousia</taxon>
    </lineage>
</organism>
<dbReference type="PANTHER" id="PTHR35529">
    <property type="entry name" value="MANGANESE EFFLUX PUMP MNTP-RELATED"/>
    <property type="match status" value="1"/>
</dbReference>
<feature type="transmembrane region" description="Helical" evidence="5">
    <location>
        <begin position="37"/>
        <end position="58"/>
    </location>
</feature>
<dbReference type="InterPro" id="IPR003810">
    <property type="entry name" value="Mntp/YtaF"/>
</dbReference>
<dbReference type="Pfam" id="PF02659">
    <property type="entry name" value="Mntp"/>
    <property type="match status" value="1"/>
</dbReference>
<evidence type="ECO:0000256" key="5">
    <source>
        <dbReference type="SAM" id="Phobius"/>
    </source>
</evidence>
<keyword evidence="1" id="KW-1003">Cell membrane</keyword>
<feature type="transmembrane region" description="Helical" evidence="5">
    <location>
        <begin position="129"/>
        <end position="148"/>
    </location>
</feature>
<reference evidence="6" key="1">
    <citation type="submission" date="2020-10" db="EMBL/GenBank/DDBJ databases">
        <authorList>
            <person name="Gilroy R."/>
        </authorList>
    </citation>
    <scope>NUCLEOTIDE SEQUENCE</scope>
    <source>
        <strain evidence="6">10192</strain>
    </source>
</reference>
<name>A0A9D9DNG8_9BACT</name>
<dbReference type="PRINTS" id="PR01077">
    <property type="entry name" value="CLAUDIN"/>
</dbReference>
<keyword evidence="3 5" id="KW-1133">Transmembrane helix</keyword>
<evidence type="ECO:0000313" key="7">
    <source>
        <dbReference type="Proteomes" id="UP000823632"/>
    </source>
</evidence>
<feature type="transmembrane region" description="Helical" evidence="5">
    <location>
        <begin position="64"/>
        <end position="85"/>
    </location>
</feature>
<feature type="transmembrane region" description="Helical" evidence="5">
    <location>
        <begin position="6"/>
        <end position="25"/>
    </location>
</feature>
<sequence>MNLIDIILLAAALGIDCLIVSFSQGLMLKKDRWKNSLLLAVTMGAFQGFMPVIGYTGADIIKVYVSKFAPLFAFAIFFILGIKFITEAFQEKENTVLCLDFKCLISLGVATSIDALMAGASLNFTGSGLVIPSLVIGAASFCMSLAGFQSGNFLKNFSSRNLEIAGGMILILLGIKSILPVF</sequence>
<keyword evidence="4 5" id="KW-0472">Membrane</keyword>
<evidence type="ECO:0000256" key="3">
    <source>
        <dbReference type="ARBA" id="ARBA00022989"/>
    </source>
</evidence>
<evidence type="ECO:0000256" key="2">
    <source>
        <dbReference type="ARBA" id="ARBA00022692"/>
    </source>
</evidence>
<keyword evidence="2 5" id="KW-0812">Transmembrane</keyword>
<evidence type="ECO:0000313" key="6">
    <source>
        <dbReference type="EMBL" id="MBO8429825.1"/>
    </source>
</evidence>
<proteinExistence type="predicted"/>
<accession>A0A9D9DNG8</accession>
<evidence type="ECO:0000256" key="1">
    <source>
        <dbReference type="ARBA" id="ARBA00022475"/>
    </source>
</evidence>
<reference evidence="6" key="2">
    <citation type="journal article" date="2021" name="PeerJ">
        <title>Extensive microbial diversity within the chicken gut microbiome revealed by metagenomics and culture.</title>
        <authorList>
            <person name="Gilroy R."/>
            <person name="Ravi A."/>
            <person name="Getino M."/>
            <person name="Pursley I."/>
            <person name="Horton D.L."/>
            <person name="Alikhan N.F."/>
            <person name="Baker D."/>
            <person name="Gharbi K."/>
            <person name="Hall N."/>
            <person name="Watson M."/>
            <person name="Adriaenssens E.M."/>
            <person name="Foster-Nyarko E."/>
            <person name="Jarju S."/>
            <person name="Secka A."/>
            <person name="Antonio M."/>
            <person name="Oren A."/>
            <person name="Chaudhuri R.R."/>
            <person name="La Ragione R."/>
            <person name="Hildebrand F."/>
            <person name="Pallen M.J."/>
        </authorList>
    </citation>
    <scope>NUCLEOTIDE SEQUENCE</scope>
    <source>
        <strain evidence="6">10192</strain>
    </source>
</reference>
<feature type="transmembrane region" description="Helical" evidence="5">
    <location>
        <begin position="160"/>
        <end position="179"/>
    </location>
</feature>
<dbReference type="AlphaFoldDB" id="A0A9D9DNG8"/>
<dbReference type="EMBL" id="JADIND010000008">
    <property type="protein sequence ID" value="MBO8429825.1"/>
    <property type="molecule type" value="Genomic_DNA"/>
</dbReference>
<protein>
    <submittedName>
        <fullName evidence="6">Manganese efflux pump</fullName>
    </submittedName>
</protein>